<dbReference type="InterPro" id="IPR050789">
    <property type="entry name" value="Diverse_Enzym_Activities"/>
</dbReference>
<dbReference type="EMBL" id="BAABHB010000001">
    <property type="protein sequence ID" value="GAA4396560.1"/>
    <property type="molecule type" value="Genomic_DNA"/>
</dbReference>
<evidence type="ECO:0000313" key="3">
    <source>
        <dbReference type="EMBL" id="GAA4396560.1"/>
    </source>
</evidence>
<dbReference type="PANTHER" id="PTHR43283">
    <property type="entry name" value="BETA-LACTAMASE-RELATED"/>
    <property type="match status" value="1"/>
</dbReference>
<organism evidence="3 4">
    <name type="scientific">Nibrella viscosa</name>
    <dbReference type="NCBI Taxonomy" id="1084524"/>
    <lineage>
        <taxon>Bacteria</taxon>
        <taxon>Pseudomonadati</taxon>
        <taxon>Bacteroidota</taxon>
        <taxon>Cytophagia</taxon>
        <taxon>Cytophagales</taxon>
        <taxon>Spirosomataceae</taxon>
        <taxon>Nibrella</taxon>
    </lineage>
</organism>
<name>A0ABP8JVW5_9BACT</name>
<dbReference type="InterPro" id="IPR001466">
    <property type="entry name" value="Beta-lactam-related"/>
</dbReference>
<evidence type="ECO:0000256" key="1">
    <source>
        <dbReference type="SAM" id="SignalP"/>
    </source>
</evidence>
<dbReference type="InterPro" id="IPR012338">
    <property type="entry name" value="Beta-lactam/transpept-like"/>
</dbReference>
<reference evidence="4" key="1">
    <citation type="journal article" date="2019" name="Int. J. Syst. Evol. Microbiol.">
        <title>The Global Catalogue of Microorganisms (GCM) 10K type strain sequencing project: providing services to taxonomists for standard genome sequencing and annotation.</title>
        <authorList>
            <consortium name="The Broad Institute Genomics Platform"/>
            <consortium name="The Broad Institute Genome Sequencing Center for Infectious Disease"/>
            <person name="Wu L."/>
            <person name="Ma J."/>
        </authorList>
    </citation>
    <scope>NUCLEOTIDE SEQUENCE [LARGE SCALE GENOMIC DNA]</scope>
    <source>
        <strain evidence="4">JCM 17925</strain>
    </source>
</reference>
<feature type="signal peptide" evidence="1">
    <location>
        <begin position="1"/>
        <end position="19"/>
    </location>
</feature>
<feature type="domain" description="Beta-lactamase-related" evidence="2">
    <location>
        <begin position="42"/>
        <end position="415"/>
    </location>
</feature>
<accession>A0ABP8JVW5</accession>
<dbReference type="PANTHER" id="PTHR43283:SF3">
    <property type="entry name" value="BETA-LACTAMASE FAMILY PROTEIN (AFU_ORTHOLOGUE AFUA_5G07500)"/>
    <property type="match status" value="1"/>
</dbReference>
<feature type="chain" id="PRO_5046886903" evidence="1">
    <location>
        <begin position="20"/>
        <end position="430"/>
    </location>
</feature>
<dbReference type="RefSeq" id="WP_345263584.1">
    <property type="nucleotide sequence ID" value="NZ_BAABHB010000001.1"/>
</dbReference>
<evidence type="ECO:0000313" key="4">
    <source>
        <dbReference type="Proteomes" id="UP001500936"/>
    </source>
</evidence>
<evidence type="ECO:0000259" key="2">
    <source>
        <dbReference type="Pfam" id="PF00144"/>
    </source>
</evidence>
<keyword evidence="3" id="KW-0378">Hydrolase</keyword>
<comment type="caution">
    <text evidence="3">The sequence shown here is derived from an EMBL/GenBank/DDBJ whole genome shotgun (WGS) entry which is preliminary data.</text>
</comment>
<keyword evidence="4" id="KW-1185">Reference proteome</keyword>
<dbReference type="Proteomes" id="UP001500936">
    <property type="component" value="Unassembled WGS sequence"/>
</dbReference>
<protein>
    <submittedName>
        <fullName evidence="3">Serine hydrolase domain-containing protein</fullName>
    </submittedName>
</protein>
<proteinExistence type="predicted"/>
<dbReference type="SUPFAM" id="SSF56601">
    <property type="entry name" value="beta-lactamase/transpeptidase-like"/>
    <property type="match status" value="1"/>
</dbReference>
<keyword evidence="1" id="KW-0732">Signal</keyword>
<dbReference type="Pfam" id="PF00144">
    <property type="entry name" value="Beta-lactamase"/>
    <property type="match status" value="1"/>
</dbReference>
<sequence>MRKTLASLLLALCFVYTYAQKPVLTPGSPEASGMSSERLQRIDRVVQDYISKGWLTGASAFISRNGKIVYHKAFGQNDIDTKSPMSKDAIYRIASQTKAITSVAVMMLFEEGRFLLDEPISKYIPEFKNPQVLDKFNEKDTTFTAVPAKREVTIRHLLTHTSGISYASIGTKEANAIYAKYKIPSGIGTPNDKLSDKIPALGKLPLMHQPGEKWTYGLNTDVLGYLVEVVSGQSLDQFFRTRIFEPLGMKDTYFYLPTDKHNRLAVLYAEKDGKVSKMQAQGSSSPDYPNQPGTYYSGGAGLSSTAYDYAIFLQMMLNGGEYNGKRLLSPATVRMMTTNQVGLMYNGTNKFGLGFGIADEREAARIPISEGSFSWGGYFGTTYWADPKEGIIALIMTQQVPNSHGDLSDKYRVLVYQAITNSQEPMLSGK</sequence>
<dbReference type="Gene3D" id="3.40.710.10">
    <property type="entry name" value="DD-peptidase/beta-lactamase superfamily"/>
    <property type="match status" value="1"/>
</dbReference>
<dbReference type="GO" id="GO:0016787">
    <property type="term" value="F:hydrolase activity"/>
    <property type="evidence" value="ECO:0007669"/>
    <property type="project" value="UniProtKB-KW"/>
</dbReference>
<gene>
    <name evidence="3" type="ORF">GCM10023187_04820</name>
</gene>